<keyword evidence="6 7" id="KW-0998">Cell outer membrane</keyword>
<dbReference type="PROSITE" id="PS52016">
    <property type="entry name" value="TONB_DEPENDENT_REC_3"/>
    <property type="match status" value="1"/>
</dbReference>
<evidence type="ECO:0000256" key="6">
    <source>
        <dbReference type="ARBA" id="ARBA00023237"/>
    </source>
</evidence>
<gene>
    <name evidence="10" type="ORF">LQ318_00295</name>
</gene>
<dbReference type="EMBL" id="JAJNDC010000001">
    <property type="protein sequence ID" value="MCW9711329.1"/>
    <property type="molecule type" value="Genomic_DNA"/>
</dbReference>
<name>A0ABT3PTZ8_9BACT</name>
<evidence type="ECO:0000256" key="2">
    <source>
        <dbReference type="ARBA" id="ARBA00022448"/>
    </source>
</evidence>
<sequence>MKKKWDTINKNIRSGFFLFGFLLLLLSVQEAQAQHEVSGTVSDASNGELLPGVNILVKGTTTGTSSSTNGEYNLAVSSSSDTLIFSFVGFESLEVPINGRDEINVNLQPQAYMGEDVVVVGYGTQQKVNLTGSVASVSTDEMAEIPVPSVTHALQGMAPGMQILDGGDMPGHNQLDVLVRGQGSLGRGGDTGSAEASRPLVLIDGIEGSLDNVDIEDVENISVLKDAASAAIYGSRAANGVILVTTKRGSAGDLQVTYNGYMGMQDITAWPERVDTETHMRLANLARENLLRSCLDGREGQTQAECQSNTNYAPRYTEEYIQNTLAGDQPDKYPDNELVDEIFNRAPIQDHSLRVSGGNEAARYSLSLNYMAEDGLMANTGTNQHGIRLNTDFQLNDEISGGVDLSANRSWDIRPAEEWASNFYIVHDTPPTVRTRFSDGTYGTNLFGRSALASAEVSGDEQRVFWDGTVTGRLNYRIASWAEIQTQASFDYGSMDWEFFRTDPDLIEEYPDDGFYWGPSYGENRTFTDKQTTLRALIDFDHTFSDNHHISGVTGYEQTESNFEEFRASRDQFYNNQLRQLNLGNATNDSNEGFGSSWALRSVFGRLNYELMDRYLFEFNARYDGSSRFAEGHRYGFFPSFSLGWRITEESFFNVDWVDELKIRGSWGQLGNQDVPLYSYYSSINLGIPYHLGNASSAQSTGGAATSLVNEELSWETTTVTNVGFDAAFLNNRLSVTGELYERRTEDILLALSVPDMVGLNAPFQNAGVVENKGWEVAVGWQDNIGEVSYGFDVNLSNNKNEVIDLFDTGPYIEGGNLDQNVIQEGSPIGAWYGYETEGLYNSYEQIDNHADVPGDGARLGDVIFKDQNGDGIINDEDRVVIGNPNPHYIFGVNINAGWKNFDFTALLQGVGDRQQYIGLGFAQGPVWENYTSQWHKDYWTPENQDARHPAYYSNDNRNYYNMNDWWILDGSFVKLRNIQVGYTLPQDVVSQIGIQRLRLYATGKNLWMKSNLGIGLDPEYPWTTGDYYPQTKVISLGANISF</sequence>
<accession>A0ABT3PTZ8</accession>
<dbReference type="InterPro" id="IPR037066">
    <property type="entry name" value="Plug_dom_sf"/>
</dbReference>
<evidence type="ECO:0000256" key="8">
    <source>
        <dbReference type="SAM" id="SignalP"/>
    </source>
</evidence>
<dbReference type="InterPro" id="IPR036942">
    <property type="entry name" value="Beta-barrel_TonB_sf"/>
</dbReference>
<dbReference type="InterPro" id="IPR008969">
    <property type="entry name" value="CarboxyPept-like_regulatory"/>
</dbReference>
<dbReference type="NCBIfam" id="TIGR04057">
    <property type="entry name" value="SusC_RagA_signa"/>
    <property type="match status" value="1"/>
</dbReference>
<reference evidence="10 11" key="1">
    <citation type="submission" date="2021-11" db="EMBL/GenBank/DDBJ databases">
        <title>Aliifidinibius sp. nov., a new bacterium isolated from saline soil.</title>
        <authorList>
            <person name="Galisteo C."/>
            <person name="De La Haba R."/>
            <person name="Sanchez-Porro C."/>
            <person name="Ventosa A."/>
        </authorList>
    </citation>
    <scope>NUCLEOTIDE SEQUENCE [LARGE SCALE GENOMIC DNA]</scope>
    <source>
        <strain evidence="10 11">KACC 190600</strain>
    </source>
</reference>
<proteinExistence type="inferred from homology"/>
<keyword evidence="3 7" id="KW-1134">Transmembrane beta strand</keyword>
<keyword evidence="5 7" id="KW-0472">Membrane</keyword>
<protein>
    <submittedName>
        <fullName evidence="10">TonB-dependent receptor</fullName>
    </submittedName>
</protein>
<feature type="chain" id="PRO_5045922391" evidence="8">
    <location>
        <begin position="34"/>
        <end position="1043"/>
    </location>
</feature>
<keyword evidence="4 7" id="KW-0812">Transmembrane</keyword>
<dbReference type="Gene3D" id="2.170.130.10">
    <property type="entry name" value="TonB-dependent receptor, plug domain"/>
    <property type="match status" value="1"/>
</dbReference>
<organism evidence="10 11">
    <name type="scientific">Fodinibius salicampi</name>
    <dbReference type="NCBI Taxonomy" id="1920655"/>
    <lineage>
        <taxon>Bacteria</taxon>
        <taxon>Pseudomonadati</taxon>
        <taxon>Balneolota</taxon>
        <taxon>Balneolia</taxon>
        <taxon>Balneolales</taxon>
        <taxon>Balneolaceae</taxon>
        <taxon>Fodinibius</taxon>
    </lineage>
</organism>
<keyword evidence="2 7" id="KW-0813">Transport</keyword>
<dbReference type="InterPro" id="IPR039426">
    <property type="entry name" value="TonB-dep_rcpt-like"/>
</dbReference>
<dbReference type="InterPro" id="IPR023997">
    <property type="entry name" value="TonB-dep_OMP_SusC/RagA_CS"/>
</dbReference>
<dbReference type="SUPFAM" id="SSF49464">
    <property type="entry name" value="Carboxypeptidase regulatory domain-like"/>
    <property type="match status" value="1"/>
</dbReference>
<feature type="signal peptide" evidence="8">
    <location>
        <begin position="1"/>
        <end position="33"/>
    </location>
</feature>
<comment type="caution">
    <text evidence="10">The sequence shown here is derived from an EMBL/GenBank/DDBJ whole genome shotgun (WGS) entry which is preliminary data.</text>
</comment>
<keyword evidence="10" id="KW-0675">Receptor</keyword>
<dbReference type="RefSeq" id="WP_265786452.1">
    <property type="nucleotide sequence ID" value="NZ_BAABRS010000001.1"/>
</dbReference>
<evidence type="ECO:0000256" key="3">
    <source>
        <dbReference type="ARBA" id="ARBA00022452"/>
    </source>
</evidence>
<dbReference type="InterPro" id="IPR012910">
    <property type="entry name" value="Plug_dom"/>
</dbReference>
<comment type="subcellular location">
    <subcellularLocation>
        <location evidence="1 7">Cell outer membrane</location>
        <topology evidence="1 7">Multi-pass membrane protein</topology>
    </subcellularLocation>
</comment>
<dbReference type="SUPFAM" id="SSF56935">
    <property type="entry name" value="Porins"/>
    <property type="match status" value="1"/>
</dbReference>
<dbReference type="Gene3D" id="2.40.170.20">
    <property type="entry name" value="TonB-dependent receptor, beta-barrel domain"/>
    <property type="match status" value="1"/>
</dbReference>
<evidence type="ECO:0000313" key="10">
    <source>
        <dbReference type="EMBL" id="MCW9711329.1"/>
    </source>
</evidence>
<dbReference type="Pfam" id="PF07715">
    <property type="entry name" value="Plug"/>
    <property type="match status" value="1"/>
</dbReference>
<keyword evidence="8" id="KW-0732">Signal</keyword>
<evidence type="ECO:0000259" key="9">
    <source>
        <dbReference type="Pfam" id="PF07715"/>
    </source>
</evidence>
<comment type="similarity">
    <text evidence="7">Belongs to the TonB-dependent receptor family.</text>
</comment>
<dbReference type="Gene3D" id="2.60.40.1120">
    <property type="entry name" value="Carboxypeptidase-like, regulatory domain"/>
    <property type="match status" value="1"/>
</dbReference>
<evidence type="ECO:0000313" key="11">
    <source>
        <dbReference type="Proteomes" id="UP001207337"/>
    </source>
</evidence>
<evidence type="ECO:0000256" key="1">
    <source>
        <dbReference type="ARBA" id="ARBA00004571"/>
    </source>
</evidence>
<dbReference type="NCBIfam" id="TIGR04056">
    <property type="entry name" value="OMP_RagA_SusC"/>
    <property type="match status" value="1"/>
</dbReference>
<dbReference type="InterPro" id="IPR023996">
    <property type="entry name" value="TonB-dep_OMP_SusC/RagA"/>
</dbReference>
<keyword evidence="11" id="KW-1185">Reference proteome</keyword>
<dbReference type="Pfam" id="PF13715">
    <property type="entry name" value="CarbopepD_reg_2"/>
    <property type="match status" value="1"/>
</dbReference>
<evidence type="ECO:0000256" key="4">
    <source>
        <dbReference type="ARBA" id="ARBA00022692"/>
    </source>
</evidence>
<dbReference type="Proteomes" id="UP001207337">
    <property type="component" value="Unassembled WGS sequence"/>
</dbReference>
<feature type="domain" description="TonB-dependent receptor plug" evidence="9">
    <location>
        <begin position="128"/>
        <end position="241"/>
    </location>
</feature>
<evidence type="ECO:0000256" key="5">
    <source>
        <dbReference type="ARBA" id="ARBA00023136"/>
    </source>
</evidence>
<evidence type="ECO:0000256" key="7">
    <source>
        <dbReference type="PROSITE-ProRule" id="PRU01360"/>
    </source>
</evidence>